<comment type="subcellular location">
    <subcellularLocation>
        <location evidence="1">Membrane</location>
        <topology evidence="1">Multi-pass membrane protein</topology>
    </subcellularLocation>
</comment>
<keyword evidence="13" id="KW-1185">Reference proteome</keyword>
<dbReference type="EMBL" id="CAJFDI010000001">
    <property type="protein sequence ID" value="CAD5208576.1"/>
    <property type="molecule type" value="Genomic_DNA"/>
</dbReference>
<feature type="transmembrane region" description="Helical" evidence="9">
    <location>
        <begin position="280"/>
        <end position="298"/>
    </location>
</feature>
<evidence type="ECO:0000259" key="10">
    <source>
        <dbReference type="PROSITE" id="PS50262"/>
    </source>
</evidence>
<feature type="transmembrane region" description="Helical" evidence="9">
    <location>
        <begin position="49"/>
        <end position="71"/>
    </location>
</feature>
<evidence type="ECO:0000256" key="7">
    <source>
        <dbReference type="ARBA" id="ARBA00023170"/>
    </source>
</evidence>
<evidence type="ECO:0000256" key="4">
    <source>
        <dbReference type="ARBA" id="ARBA00022989"/>
    </source>
</evidence>
<dbReference type="CDD" id="cd15203">
    <property type="entry name" value="7tmA_NPYR-like"/>
    <property type="match status" value="1"/>
</dbReference>
<sequence>MNTMDLTPGPAAITVGSRNWSFFSCDALDEVMGIQNGFYWRNKGAGTIIMLYAIVCSFGALANLLVIVSFLKTPHLHNLRNYFIVNLAVSDLIMCVLTAPFTLYLTLNLFWPFGNLACQSVASAQAVNLFVSCLTLVLIAMDRFLLTLCPVKWRLAAKAPLAFYVVVWLASLIIALPYFFAVQAETVDYFDPWNQPSIDEMMKLCEKSRPKMCLERTWHRLPVSRRTYTLTVLAIQYVLPLVSLGFAYSQIGFTIRKRVKYNTTVDQHRKQILAQRNRKALLLLLTLVLVYGICWLPMNAYNVLNVFEVIEFSQYRYIYCHLIGMTSASINPVMYGLINDSFRNAFFNMLRPFFGPCTKYIAVSPNQPTHTTYSFTMMNAINSPRRESPKFIEANGHPHRTVPLIQVQHDEAALLSPPPQL</sequence>
<accession>A0A1I7RVR6</accession>
<keyword evidence="4 9" id="KW-1133">Transmembrane helix</keyword>
<dbReference type="PANTHER" id="PTHR24235">
    <property type="entry name" value="NEUROPEPTIDE Y RECEPTOR"/>
    <property type="match status" value="1"/>
</dbReference>
<evidence type="ECO:0000256" key="3">
    <source>
        <dbReference type="ARBA" id="ARBA00022692"/>
    </source>
</evidence>
<dbReference type="InterPro" id="IPR000276">
    <property type="entry name" value="GPCR_Rhodpsn"/>
</dbReference>
<dbReference type="Gene3D" id="1.20.1070.10">
    <property type="entry name" value="Rhodopsin 7-helix transmembrane proteins"/>
    <property type="match status" value="1"/>
</dbReference>
<feature type="domain" description="G-protein coupled receptors family 1 profile" evidence="10">
    <location>
        <begin position="62"/>
        <end position="335"/>
    </location>
</feature>
<dbReference type="Proteomes" id="UP000095284">
    <property type="component" value="Unplaced"/>
</dbReference>
<dbReference type="InterPro" id="IPR017452">
    <property type="entry name" value="GPCR_Rhodpsn_7TM"/>
</dbReference>
<evidence type="ECO:0000256" key="6">
    <source>
        <dbReference type="ARBA" id="ARBA00023136"/>
    </source>
</evidence>
<dbReference type="Pfam" id="PF00001">
    <property type="entry name" value="7tm_1"/>
    <property type="match status" value="1"/>
</dbReference>
<reference evidence="14" key="1">
    <citation type="submission" date="2016-11" db="UniProtKB">
        <authorList>
            <consortium name="WormBaseParasite"/>
        </authorList>
    </citation>
    <scope>IDENTIFICATION</scope>
</reference>
<dbReference type="InterPro" id="IPR000611">
    <property type="entry name" value="NPY_rcpt"/>
</dbReference>
<dbReference type="PRINTS" id="PR00237">
    <property type="entry name" value="GPCRRHODOPSN"/>
</dbReference>
<feature type="transmembrane region" description="Helical" evidence="9">
    <location>
        <begin position="127"/>
        <end position="149"/>
    </location>
</feature>
<proteinExistence type="inferred from homology"/>
<comment type="similarity">
    <text evidence="2">Belongs to the G-protein coupled receptor 1 family.</text>
</comment>
<reference evidence="11" key="2">
    <citation type="submission" date="2020-09" db="EMBL/GenBank/DDBJ databases">
        <authorList>
            <person name="Kikuchi T."/>
        </authorList>
    </citation>
    <scope>NUCLEOTIDE SEQUENCE</scope>
    <source>
        <strain evidence="11">Ka4C1</strain>
    </source>
</reference>
<dbReference type="eggNOG" id="KOG3656">
    <property type="taxonomic scope" value="Eukaryota"/>
</dbReference>
<dbReference type="Proteomes" id="UP000659654">
    <property type="component" value="Unassembled WGS sequence"/>
</dbReference>
<feature type="transmembrane region" description="Helical" evidence="9">
    <location>
        <begin position="83"/>
        <end position="107"/>
    </location>
</feature>
<dbReference type="EMBL" id="CAJFCV020000001">
    <property type="protein sequence ID" value="CAG9082049.1"/>
    <property type="molecule type" value="Genomic_DNA"/>
</dbReference>
<feature type="transmembrane region" description="Helical" evidence="9">
    <location>
        <begin position="228"/>
        <end position="248"/>
    </location>
</feature>
<keyword evidence="5" id="KW-0297">G-protein coupled receptor</keyword>
<organism evidence="12 14">
    <name type="scientific">Bursaphelenchus xylophilus</name>
    <name type="common">Pinewood nematode worm</name>
    <name type="synonym">Aphelenchoides xylophilus</name>
    <dbReference type="NCBI Taxonomy" id="6326"/>
    <lineage>
        <taxon>Eukaryota</taxon>
        <taxon>Metazoa</taxon>
        <taxon>Ecdysozoa</taxon>
        <taxon>Nematoda</taxon>
        <taxon>Chromadorea</taxon>
        <taxon>Rhabditida</taxon>
        <taxon>Tylenchina</taxon>
        <taxon>Tylenchomorpha</taxon>
        <taxon>Aphelenchoidea</taxon>
        <taxon>Aphelenchoididae</taxon>
        <taxon>Bursaphelenchus</taxon>
    </lineage>
</organism>
<keyword evidence="6 9" id="KW-0472">Membrane</keyword>
<dbReference type="GO" id="GO:0004983">
    <property type="term" value="F:neuropeptide Y receptor activity"/>
    <property type="evidence" value="ECO:0007669"/>
    <property type="project" value="InterPro"/>
</dbReference>
<keyword evidence="8" id="KW-0807">Transducer</keyword>
<protein>
    <submittedName>
        <fullName evidence="11">(pine wood nematode) hypothetical protein</fullName>
    </submittedName>
    <submittedName>
        <fullName evidence="14">G_PROTEIN_RECEP_F1_2 domain-containing protein</fullName>
    </submittedName>
</protein>
<dbReference type="Proteomes" id="UP000582659">
    <property type="component" value="Unassembled WGS sequence"/>
</dbReference>
<dbReference type="SMR" id="A0A1I7RVR6"/>
<evidence type="ECO:0000313" key="11">
    <source>
        <dbReference type="EMBL" id="CAD5208576.1"/>
    </source>
</evidence>
<evidence type="ECO:0000256" key="8">
    <source>
        <dbReference type="ARBA" id="ARBA00023224"/>
    </source>
</evidence>
<dbReference type="PROSITE" id="PS50262">
    <property type="entry name" value="G_PROTEIN_RECEP_F1_2"/>
    <property type="match status" value="1"/>
</dbReference>
<keyword evidence="3 9" id="KW-0812">Transmembrane</keyword>
<evidence type="ECO:0000256" key="9">
    <source>
        <dbReference type="SAM" id="Phobius"/>
    </source>
</evidence>
<name>A0A1I7RVR6_BURXY</name>
<dbReference type="OrthoDB" id="9046662at2759"/>
<feature type="transmembrane region" description="Helical" evidence="9">
    <location>
        <begin position="161"/>
        <end position="180"/>
    </location>
</feature>
<dbReference type="AlphaFoldDB" id="A0A1I7RVR6"/>
<feature type="transmembrane region" description="Helical" evidence="9">
    <location>
        <begin position="318"/>
        <end position="338"/>
    </location>
</feature>
<dbReference type="PANTHER" id="PTHR24235:SF1">
    <property type="entry name" value="G-PROTEIN COUPLED RECEPTORS FAMILY 1 PROFILE DOMAIN-CONTAINING PROTEIN"/>
    <property type="match status" value="1"/>
</dbReference>
<dbReference type="GO" id="GO:0016020">
    <property type="term" value="C:membrane"/>
    <property type="evidence" value="ECO:0007669"/>
    <property type="project" value="UniProtKB-SubCell"/>
</dbReference>
<dbReference type="PRINTS" id="PR01012">
    <property type="entry name" value="NRPEPTIDEYR"/>
</dbReference>
<gene>
    <name evidence="11" type="ORF">BXYJ_LOCUS812</name>
</gene>
<dbReference type="SMART" id="SM01381">
    <property type="entry name" value="7TM_GPCR_Srsx"/>
    <property type="match status" value="1"/>
</dbReference>
<dbReference type="WBParaSite" id="BXY_0482800.1">
    <property type="protein sequence ID" value="BXY_0482800.1"/>
    <property type="gene ID" value="BXY_0482800"/>
</dbReference>
<evidence type="ECO:0000256" key="5">
    <source>
        <dbReference type="ARBA" id="ARBA00023040"/>
    </source>
</evidence>
<keyword evidence="7" id="KW-0675">Receptor</keyword>
<evidence type="ECO:0000256" key="2">
    <source>
        <dbReference type="ARBA" id="ARBA00010663"/>
    </source>
</evidence>
<evidence type="ECO:0000313" key="13">
    <source>
        <dbReference type="Proteomes" id="UP000659654"/>
    </source>
</evidence>
<evidence type="ECO:0000256" key="1">
    <source>
        <dbReference type="ARBA" id="ARBA00004141"/>
    </source>
</evidence>
<evidence type="ECO:0000313" key="12">
    <source>
        <dbReference type="Proteomes" id="UP000095284"/>
    </source>
</evidence>
<evidence type="ECO:0000313" key="14">
    <source>
        <dbReference type="WBParaSite" id="BXY_0482800.1"/>
    </source>
</evidence>
<dbReference type="SUPFAM" id="SSF81321">
    <property type="entry name" value="Family A G protein-coupled receptor-like"/>
    <property type="match status" value="1"/>
</dbReference>